<feature type="compositionally biased region" description="Basic residues" evidence="7">
    <location>
        <begin position="185"/>
        <end position="202"/>
    </location>
</feature>
<reference evidence="9 10" key="1">
    <citation type="submission" date="2019-04" db="EMBL/GenBank/DDBJ databases">
        <title>Herbidospora sp. NEAU-GS14.nov., a novel actinomycete isolated from soil.</title>
        <authorList>
            <person name="Han L."/>
        </authorList>
    </citation>
    <scope>NUCLEOTIDE SEQUENCE [LARGE SCALE GENOMIC DNA]</scope>
    <source>
        <strain evidence="9 10">NEAU-GS14</strain>
    </source>
</reference>
<name>A0A4U3MEH3_9ACTN</name>
<dbReference type="GO" id="GO:0043190">
    <property type="term" value="C:ATP-binding cassette (ABC) transporter complex"/>
    <property type="evidence" value="ECO:0007669"/>
    <property type="project" value="InterPro"/>
</dbReference>
<keyword evidence="5" id="KW-0046">Antibiotic resistance</keyword>
<dbReference type="InterPro" id="IPR047817">
    <property type="entry name" value="ABC2_TM_bact-type"/>
</dbReference>
<keyword evidence="2 6" id="KW-0812">Transmembrane</keyword>
<dbReference type="InterPro" id="IPR013525">
    <property type="entry name" value="ABC2_TM"/>
</dbReference>
<dbReference type="InterPro" id="IPR000412">
    <property type="entry name" value="ABC_2_transport"/>
</dbReference>
<dbReference type="Proteomes" id="UP000308705">
    <property type="component" value="Unassembled WGS sequence"/>
</dbReference>
<sequence length="497" mass="54867">MRRRPPHPRRRHRLRPRPRPAARPHRTDPPARRPAAGRHAAREPARGRGPGAVQLLLPPPRRLARAARRPRPAREGPVRRPLRRPEAAAVDRAGPDRQPRHRRPGRTDHRPRPPGAPRHVGADRGRQGARGDHRPRHPFHGGGRTPLRPGGPDRRGPGRPHRHPRRAGRPRPDRTAPPVPPLPRPRPRPARRPPGGHRRHPPGRADRRDRRRHRRELRHGRSGQEPDHGRAAPRRTGRPRRGLRPADQKGRPVNGATWRLIAVEGKLSLRDKVAPVWGVACPLVVLVILGSIPALREPITADLTIFDVYVPVLILFNIAILAMTALPTTLAGYRENGVLRRMRTTPVGPVRVLTAQLAANFAIALVAMVFFLLVAGLGFGVDPPRHPLGFAVAWLLATAALLSMGLLVTALVSSRAAATAIGTLLFFPMMFFAGLWVPIAQMPPLLQDISAYTPLGAGMGAFQDAYLGGFPSWPPLVILVAYAVVCAAVAVRWFRWE</sequence>
<dbReference type="GO" id="GO:0140359">
    <property type="term" value="F:ABC-type transporter activity"/>
    <property type="evidence" value="ECO:0007669"/>
    <property type="project" value="InterPro"/>
</dbReference>
<evidence type="ECO:0000259" key="8">
    <source>
        <dbReference type="PROSITE" id="PS51012"/>
    </source>
</evidence>
<organism evidence="9 10">
    <name type="scientific">Herbidospora galbida</name>
    <dbReference type="NCBI Taxonomy" id="2575442"/>
    <lineage>
        <taxon>Bacteria</taxon>
        <taxon>Bacillati</taxon>
        <taxon>Actinomycetota</taxon>
        <taxon>Actinomycetes</taxon>
        <taxon>Streptosporangiales</taxon>
        <taxon>Streptosporangiaceae</taxon>
        <taxon>Herbidospora</taxon>
    </lineage>
</organism>
<dbReference type="AlphaFoldDB" id="A0A4U3MEH3"/>
<evidence type="ECO:0000256" key="6">
    <source>
        <dbReference type="RuleBase" id="RU361157"/>
    </source>
</evidence>
<evidence type="ECO:0000313" key="9">
    <source>
        <dbReference type="EMBL" id="TKK86634.1"/>
    </source>
</evidence>
<keyword evidence="10" id="KW-1185">Reference proteome</keyword>
<feature type="compositionally biased region" description="Basic residues" evidence="7">
    <location>
        <begin position="209"/>
        <end position="221"/>
    </location>
</feature>
<keyword evidence="3 6" id="KW-1133">Transmembrane helix</keyword>
<feature type="compositionally biased region" description="Basic residues" evidence="7">
    <location>
        <begin position="1"/>
        <end position="24"/>
    </location>
</feature>
<dbReference type="Pfam" id="PF12698">
    <property type="entry name" value="ABC2_membrane_3"/>
    <property type="match status" value="1"/>
</dbReference>
<comment type="caution">
    <text evidence="9">The sequence shown here is derived from an EMBL/GenBank/DDBJ whole genome shotgun (WGS) entry which is preliminary data.</text>
</comment>
<dbReference type="GO" id="GO:0046677">
    <property type="term" value="P:response to antibiotic"/>
    <property type="evidence" value="ECO:0007669"/>
    <property type="project" value="UniProtKB-KW"/>
</dbReference>
<dbReference type="PRINTS" id="PR00164">
    <property type="entry name" value="ABC2TRNSPORT"/>
</dbReference>
<evidence type="ECO:0000313" key="10">
    <source>
        <dbReference type="Proteomes" id="UP000308705"/>
    </source>
</evidence>
<feature type="transmembrane region" description="Helical" evidence="6">
    <location>
        <begin position="419"/>
        <end position="439"/>
    </location>
</feature>
<keyword evidence="6" id="KW-1003">Cell membrane</keyword>
<feature type="compositionally biased region" description="Basic and acidic residues" evidence="7">
    <location>
        <begin position="72"/>
        <end position="86"/>
    </location>
</feature>
<evidence type="ECO:0000256" key="1">
    <source>
        <dbReference type="ARBA" id="ARBA00004141"/>
    </source>
</evidence>
<dbReference type="InterPro" id="IPR052902">
    <property type="entry name" value="ABC-2_transporter"/>
</dbReference>
<feature type="compositionally biased region" description="Basic residues" evidence="7">
    <location>
        <begin position="62"/>
        <end position="71"/>
    </location>
</feature>
<dbReference type="EMBL" id="SZQA01000020">
    <property type="protein sequence ID" value="TKK86634.1"/>
    <property type="molecule type" value="Genomic_DNA"/>
</dbReference>
<feature type="compositionally biased region" description="Basic residues" evidence="7">
    <location>
        <begin position="157"/>
        <end position="169"/>
    </location>
</feature>
<feature type="transmembrane region" description="Helical" evidence="6">
    <location>
        <begin position="476"/>
        <end position="494"/>
    </location>
</feature>
<feature type="transmembrane region" description="Helical" evidence="6">
    <location>
        <begin position="308"/>
        <end position="331"/>
    </location>
</feature>
<feature type="region of interest" description="Disordered" evidence="7">
    <location>
        <begin position="1"/>
        <end position="252"/>
    </location>
</feature>
<dbReference type="PANTHER" id="PTHR43027">
    <property type="entry name" value="DOXORUBICIN RESISTANCE ABC TRANSPORTER PERMEASE PROTEIN DRRC-RELATED"/>
    <property type="match status" value="1"/>
</dbReference>
<evidence type="ECO:0000256" key="2">
    <source>
        <dbReference type="ARBA" id="ARBA00022692"/>
    </source>
</evidence>
<feature type="compositionally biased region" description="Basic and acidic residues" evidence="7">
    <location>
        <begin position="120"/>
        <end position="132"/>
    </location>
</feature>
<feature type="transmembrane region" description="Helical" evidence="6">
    <location>
        <begin position="276"/>
        <end position="296"/>
    </location>
</feature>
<feature type="transmembrane region" description="Helical" evidence="6">
    <location>
        <begin position="352"/>
        <end position="379"/>
    </location>
</feature>
<keyword evidence="6" id="KW-0813">Transport</keyword>
<dbReference type="PROSITE" id="PS51012">
    <property type="entry name" value="ABC_TM2"/>
    <property type="match status" value="1"/>
</dbReference>
<feature type="transmembrane region" description="Helical" evidence="6">
    <location>
        <begin position="391"/>
        <end position="412"/>
    </location>
</feature>
<evidence type="ECO:0000256" key="3">
    <source>
        <dbReference type="ARBA" id="ARBA00022989"/>
    </source>
</evidence>
<proteinExistence type="inferred from homology"/>
<evidence type="ECO:0000256" key="7">
    <source>
        <dbReference type="SAM" id="MobiDB-lite"/>
    </source>
</evidence>
<keyword evidence="4 6" id="KW-0472">Membrane</keyword>
<feature type="compositionally biased region" description="Basic residues" evidence="7">
    <location>
        <begin position="231"/>
        <end position="243"/>
    </location>
</feature>
<comment type="similarity">
    <text evidence="6">Belongs to the ABC-2 integral membrane protein family.</text>
</comment>
<gene>
    <name evidence="9" type="ORF">FDA94_20735</name>
</gene>
<accession>A0A4U3MEH3</accession>
<evidence type="ECO:0000256" key="5">
    <source>
        <dbReference type="ARBA" id="ARBA00023251"/>
    </source>
</evidence>
<feature type="compositionally biased region" description="Pro residues" evidence="7">
    <location>
        <begin position="175"/>
        <end position="184"/>
    </location>
</feature>
<feature type="domain" description="ABC transmembrane type-2" evidence="8">
    <location>
        <begin position="273"/>
        <end position="497"/>
    </location>
</feature>
<evidence type="ECO:0000256" key="4">
    <source>
        <dbReference type="ARBA" id="ARBA00023136"/>
    </source>
</evidence>
<dbReference type="OrthoDB" id="3217868at2"/>
<comment type="subcellular location">
    <subcellularLocation>
        <location evidence="6">Cell membrane</location>
        <topology evidence="6">Multi-pass membrane protein</topology>
    </subcellularLocation>
    <subcellularLocation>
        <location evidence="1">Membrane</location>
        <topology evidence="1">Multi-pass membrane protein</topology>
    </subcellularLocation>
</comment>
<protein>
    <recommendedName>
        <fullName evidence="6">Transport permease protein</fullName>
    </recommendedName>
</protein>
<dbReference type="PANTHER" id="PTHR43027:SF2">
    <property type="entry name" value="TRANSPORT PERMEASE PROTEIN"/>
    <property type="match status" value="1"/>
</dbReference>